<dbReference type="HOGENOM" id="CLU_007383_10_2_1"/>
<gene>
    <name evidence="4" type="ORF">M422DRAFT_271199</name>
</gene>
<dbReference type="InterPro" id="IPR036291">
    <property type="entry name" value="NAD(P)-bd_dom_sf"/>
</dbReference>
<sequence length="286" mass="32006">MSLSILITSAGRLTQHVISTLLSLSDCPPIRVIARSHADLGRSFPAQLRSAPHSVVIIENITDPNLANAFQGISIVLHSGPLLDPKEEASSVAIIDMAKNAGVKHFILCSVLQPVRTKLHIHKAKLNIEEYLTESRLRYTILQASDVAVNTGKIAIGFSPFVEHAFVDLNDLALTVLTIIRDPKSHSYACYELVAENISYHNIARLIAQEVRRDVQCEVLSTKDYLALMTGSYYVRNEHAEDAITRIMMYYDRWGLLGNPNVLRFLLGREPTSWTDYLRRELPTDS</sequence>
<name>A0A0C9UQ99_SPHS4</name>
<feature type="domain" description="NmrA-like" evidence="3">
    <location>
        <begin position="7"/>
        <end position="228"/>
    </location>
</feature>
<dbReference type="OrthoDB" id="419598at2759"/>
<protein>
    <recommendedName>
        <fullName evidence="3">NmrA-like domain-containing protein</fullName>
    </recommendedName>
</protein>
<dbReference type="Proteomes" id="UP000054279">
    <property type="component" value="Unassembled WGS sequence"/>
</dbReference>
<dbReference type="AlphaFoldDB" id="A0A0C9UQ99"/>
<dbReference type="Pfam" id="PF05368">
    <property type="entry name" value="NmrA"/>
    <property type="match status" value="1"/>
</dbReference>
<evidence type="ECO:0000256" key="2">
    <source>
        <dbReference type="ARBA" id="ARBA00022857"/>
    </source>
</evidence>
<evidence type="ECO:0000313" key="5">
    <source>
        <dbReference type="Proteomes" id="UP000054279"/>
    </source>
</evidence>
<accession>A0A0C9UQ99</accession>
<proteinExistence type="inferred from homology"/>
<keyword evidence="5" id="KW-1185">Reference proteome</keyword>
<comment type="similarity">
    <text evidence="1">Belongs to the NmrA-type oxidoreductase family.</text>
</comment>
<dbReference type="EMBL" id="KN837330">
    <property type="protein sequence ID" value="KIJ27596.1"/>
    <property type="molecule type" value="Genomic_DNA"/>
</dbReference>
<dbReference type="PANTHER" id="PTHR42748">
    <property type="entry name" value="NITROGEN METABOLITE REPRESSION PROTEIN NMRA FAMILY MEMBER"/>
    <property type="match status" value="1"/>
</dbReference>
<dbReference type="InterPro" id="IPR008030">
    <property type="entry name" value="NmrA-like"/>
</dbReference>
<dbReference type="InterPro" id="IPR051164">
    <property type="entry name" value="NmrA-like_oxidored"/>
</dbReference>
<dbReference type="SUPFAM" id="SSF51735">
    <property type="entry name" value="NAD(P)-binding Rossmann-fold domains"/>
    <property type="match status" value="1"/>
</dbReference>
<dbReference type="PANTHER" id="PTHR42748:SF7">
    <property type="entry name" value="NMRA LIKE REDOX SENSOR 1-RELATED"/>
    <property type="match status" value="1"/>
</dbReference>
<reference evidence="4 5" key="1">
    <citation type="submission" date="2014-06" db="EMBL/GenBank/DDBJ databases">
        <title>Evolutionary Origins and Diversification of the Mycorrhizal Mutualists.</title>
        <authorList>
            <consortium name="DOE Joint Genome Institute"/>
            <consortium name="Mycorrhizal Genomics Consortium"/>
            <person name="Kohler A."/>
            <person name="Kuo A."/>
            <person name="Nagy L.G."/>
            <person name="Floudas D."/>
            <person name="Copeland A."/>
            <person name="Barry K.W."/>
            <person name="Cichocki N."/>
            <person name="Veneault-Fourrey C."/>
            <person name="LaButti K."/>
            <person name="Lindquist E.A."/>
            <person name="Lipzen A."/>
            <person name="Lundell T."/>
            <person name="Morin E."/>
            <person name="Murat C."/>
            <person name="Riley R."/>
            <person name="Ohm R."/>
            <person name="Sun H."/>
            <person name="Tunlid A."/>
            <person name="Henrissat B."/>
            <person name="Grigoriev I.V."/>
            <person name="Hibbett D.S."/>
            <person name="Martin F."/>
        </authorList>
    </citation>
    <scope>NUCLEOTIDE SEQUENCE [LARGE SCALE GENOMIC DNA]</scope>
    <source>
        <strain evidence="4 5">SS14</strain>
    </source>
</reference>
<evidence type="ECO:0000256" key="1">
    <source>
        <dbReference type="ARBA" id="ARBA00006328"/>
    </source>
</evidence>
<evidence type="ECO:0000259" key="3">
    <source>
        <dbReference type="Pfam" id="PF05368"/>
    </source>
</evidence>
<evidence type="ECO:0000313" key="4">
    <source>
        <dbReference type="EMBL" id="KIJ27596.1"/>
    </source>
</evidence>
<keyword evidence="2" id="KW-0521">NADP</keyword>
<dbReference type="Gene3D" id="3.40.50.720">
    <property type="entry name" value="NAD(P)-binding Rossmann-like Domain"/>
    <property type="match status" value="1"/>
</dbReference>
<organism evidence="4 5">
    <name type="scientific">Sphaerobolus stellatus (strain SS14)</name>
    <dbReference type="NCBI Taxonomy" id="990650"/>
    <lineage>
        <taxon>Eukaryota</taxon>
        <taxon>Fungi</taxon>
        <taxon>Dikarya</taxon>
        <taxon>Basidiomycota</taxon>
        <taxon>Agaricomycotina</taxon>
        <taxon>Agaricomycetes</taxon>
        <taxon>Phallomycetidae</taxon>
        <taxon>Geastrales</taxon>
        <taxon>Sphaerobolaceae</taxon>
        <taxon>Sphaerobolus</taxon>
    </lineage>
</organism>